<feature type="transmembrane region" description="Helical" evidence="2">
    <location>
        <begin position="126"/>
        <end position="142"/>
    </location>
</feature>
<proteinExistence type="predicted"/>
<reference evidence="4" key="1">
    <citation type="submission" date="2016-11" db="UniProtKB">
        <authorList>
            <consortium name="WormBaseParasite"/>
        </authorList>
    </citation>
    <scope>IDENTIFICATION</scope>
</reference>
<accession>A0A1I7WK58</accession>
<keyword evidence="3" id="KW-1185">Reference proteome</keyword>
<evidence type="ECO:0000313" key="4">
    <source>
        <dbReference type="WBParaSite" id="Hba_05348"/>
    </source>
</evidence>
<feature type="transmembrane region" description="Helical" evidence="2">
    <location>
        <begin position="237"/>
        <end position="255"/>
    </location>
</feature>
<keyword evidence="2" id="KW-0472">Membrane</keyword>
<dbReference type="AlphaFoldDB" id="A0A1I7WK58"/>
<protein>
    <submittedName>
        <fullName evidence="4">Transmembrane protein</fullName>
    </submittedName>
</protein>
<feature type="region of interest" description="Disordered" evidence="1">
    <location>
        <begin position="148"/>
        <end position="174"/>
    </location>
</feature>
<dbReference type="Proteomes" id="UP000095283">
    <property type="component" value="Unplaced"/>
</dbReference>
<keyword evidence="2" id="KW-0812">Transmembrane</keyword>
<organism evidence="3 4">
    <name type="scientific">Heterorhabditis bacteriophora</name>
    <name type="common">Entomopathogenic nematode worm</name>
    <dbReference type="NCBI Taxonomy" id="37862"/>
    <lineage>
        <taxon>Eukaryota</taxon>
        <taxon>Metazoa</taxon>
        <taxon>Ecdysozoa</taxon>
        <taxon>Nematoda</taxon>
        <taxon>Chromadorea</taxon>
        <taxon>Rhabditida</taxon>
        <taxon>Rhabditina</taxon>
        <taxon>Rhabditomorpha</taxon>
        <taxon>Strongyloidea</taxon>
        <taxon>Heterorhabditidae</taxon>
        <taxon>Heterorhabditis</taxon>
    </lineage>
</organism>
<name>A0A1I7WK58_HETBA</name>
<dbReference type="WBParaSite" id="Hba_05348">
    <property type="protein sequence ID" value="Hba_05348"/>
    <property type="gene ID" value="Hba_05348"/>
</dbReference>
<keyword evidence="2" id="KW-1133">Transmembrane helix</keyword>
<sequence length="256" mass="29820">MAKLRVCASKRGTKRLSELVKISEERKRPSRAAAIASEKASRAIIQVLHLLKLNFTLVYLNISRFILCSFTHTLLNVHNTKPLEVWKLPKGMVSPQKLQRLVSLYLCCFLKVIVRPHHRVANGRLLMLSIKIYIFSFGLLAGKQRVPTRRRKDNKSEESDQNLEENTVKQTRSKRVEVKPTKQECWMPQQHRKGHCQLLLMPVTTLLQAQMFKKTIYYGKHKTEGETYRSWVTTRGVYYLFMMIAIISRAIFSFTL</sequence>
<evidence type="ECO:0000256" key="2">
    <source>
        <dbReference type="SAM" id="Phobius"/>
    </source>
</evidence>
<evidence type="ECO:0000313" key="3">
    <source>
        <dbReference type="Proteomes" id="UP000095283"/>
    </source>
</evidence>
<evidence type="ECO:0000256" key="1">
    <source>
        <dbReference type="SAM" id="MobiDB-lite"/>
    </source>
</evidence>